<keyword evidence="7" id="KW-0472">Membrane</keyword>
<dbReference type="CDD" id="cd17546">
    <property type="entry name" value="REC_hyHK_CKI1_RcsC-like"/>
    <property type="match status" value="1"/>
</dbReference>
<dbReference type="PRINTS" id="PR00344">
    <property type="entry name" value="BCTRLSENSOR"/>
</dbReference>
<evidence type="ECO:0000256" key="6">
    <source>
        <dbReference type="PROSITE-ProRule" id="PRU00169"/>
    </source>
</evidence>
<dbReference type="SUPFAM" id="SSF55874">
    <property type="entry name" value="ATPase domain of HSP90 chaperone/DNA topoisomerase II/histidine kinase"/>
    <property type="match status" value="1"/>
</dbReference>
<dbReference type="SUPFAM" id="SSF47384">
    <property type="entry name" value="Homodimeric domain of signal transducing histidine kinase"/>
    <property type="match status" value="1"/>
</dbReference>
<evidence type="ECO:0000256" key="5">
    <source>
        <dbReference type="ARBA" id="ARBA00022777"/>
    </source>
</evidence>
<keyword evidence="4" id="KW-0808">Transferase</keyword>
<name>A0ABY1ZKW1_9GAMM</name>
<feature type="transmembrane region" description="Helical" evidence="7">
    <location>
        <begin position="209"/>
        <end position="232"/>
    </location>
</feature>
<dbReference type="SMART" id="SM00388">
    <property type="entry name" value="HisKA"/>
    <property type="match status" value="1"/>
</dbReference>
<dbReference type="PROSITE" id="PS50109">
    <property type="entry name" value="HIS_KIN"/>
    <property type="match status" value="1"/>
</dbReference>
<evidence type="ECO:0000313" key="10">
    <source>
        <dbReference type="EMBL" id="TBW54398.1"/>
    </source>
</evidence>
<protein>
    <recommendedName>
        <fullName evidence="2">histidine kinase</fullName>
        <ecNumber evidence="2">2.7.13.3</ecNumber>
    </recommendedName>
</protein>
<evidence type="ECO:0000256" key="1">
    <source>
        <dbReference type="ARBA" id="ARBA00000085"/>
    </source>
</evidence>
<dbReference type="Pfam" id="PF00512">
    <property type="entry name" value="HisKA"/>
    <property type="match status" value="1"/>
</dbReference>
<dbReference type="CDD" id="cd00082">
    <property type="entry name" value="HisKA"/>
    <property type="match status" value="1"/>
</dbReference>
<dbReference type="Proteomes" id="UP000313645">
    <property type="component" value="Unassembled WGS sequence"/>
</dbReference>
<feature type="domain" description="Response regulatory" evidence="9">
    <location>
        <begin position="501"/>
        <end position="617"/>
    </location>
</feature>
<evidence type="ECO:0000256" key="3">
    <source>
        <dbReference type="ARBA" id="ARBA00022553"/>
    </source>
</evidence>
<dbReference type="EC" id="2.7.13.3" evidence="2"/>
<dbReference type="EMBL" id="SJDL01000022">
    <property type="protein sequence ID" value="TBW54398.1"/>
    <property type="molecule type" value="Genomic_DNA"/>
</dbReference>
<dbReference type="SMART" id="SM00448">
    <property type="entry name" value="REC"/>
    <property type="match status" value="1"/>
</dbReference>
<reference evidence="10 11" key="1">
    <citation type="submission" date="2019-02" db="EMBL/GenBank/DDBJ databases">
        <title>Marinobacter halodurans sp. nov., a marine bacterium isolated from sea tidal flat.</title>
        <authorList>
            <person name="Yoo Y."/>
            <person name="Lee D.W."/>
            <person name="Kim B.S."/>
            <person name="Kim J.-J."/>
        </authorList>
    </citation>
    <scope>NUCLEOTIDE SEQUENCE [LARGE SCALE GENOMIC DNA]</scope>
    <source>
        <strain evidence="10 11">YJ-S3-2</strain>
    </source>
</reference>
<keyword evidence="7" id="KW-1133">Transmembrane helix</keyword>
<dbReference type="InterPro" id="IPR036097">
    <property type="entry name" value="HisK_dim/P_sf"/>
</dbReference>
<keyword evidence="7" id="KW-0812">Transmembrane</keyword>
<evidence type="ECO:0000256" key="4">
    <source>
        <dbReference type="ARBA" id="ARBA00022679"/>
    </source>
</evidence>
<dbReference type="InterPro" id="IPR001789">
    <property type="entry name" value="Sig_transdc_resp-reg_receiver"/>
</dbReference>
<keyword evidence="5" id="KW-0418">Kinase</keyword>
<evidence type="ECO:0000256" key="2">
    <source>
        <dbReference type="ARBA" id="ARBA00012438"/>
    </source>
</evidence>
<evidence type="ECO:0000313" key="11">
    <source>
        <dbReference type="Proteomes" id="UP000313645"/>
    </source>
</evidence>
<keyword evidence="3 6" id="KW-0597">Phosphoprotein</keyword>
<dbReference type="InterPro" id="IPR003594">
    <property type="entry name" value="HATPase_dom"/>
</dbReference>
<comment type="catalytic activity">
    <reaction evidence="1">
        <text>ATP + protein L-histidine = ADP + protein N-phospho-L-histidine.</text>
        <dbReference type="EC" id="2.7.13.3"/>
    </reaction>
</comment>
<dbReference type="PROSITE" id="PS50110">
    <property type="entry name" value="RESPONSE_REGULATORY"/>
    <property type="match status" value="1"/>
</dbReference>
<evidence type="ECO:0000259" key="8">
    <source>
        <dbReference type="PROSITE" id="PS50109"/>
    </source>
</evidence>
<dbReference type="Gene3D" id="3.30.565.10">
    <property type="entry name" value="Histidine kinase-like ATPase, C-terminal domain"/>
    <property type="match status" value="1"/>
</dbReference>
<evidence type="ECO:0000259" key="9">
    <source>
        <dbReference type="PROSITE" id="PS50110"/>
    </source>
</evidence>
<dbReference type="InterPro" id="IPR004358">
    <property type="entry name" value="Sig_transdc_His_kin-like_C"/>
</dbReference>
<dbReference type="SUPFAM" id="SSF52172">
    <property type="entry name" value="CheY-like"/>
    <property type="match status" value="1"/>
</dbReference>
<dbReference type="InterPro" id="IPR036890">
    <property type="entry name" value="HATPase_C_sf"/>
</dbReference>
<comment type="caution">
    <text evidence="10">The sequence shown here is derived from an EMBL/GenBank/DDBJ whole genome shotgun (WGS) entry which is preliminary data.</text>
</comment>
<dbReference type="Gene3D" id="1.10.287.130">
    <property type="match status" value="1"/>
</dbReference>
<feature type="transmembrane region" description="Helical" evidence="7">
    <location>
        <begin position="52"/>
        <end position="74"/>
    </location>
</feature>
<gene>
    <name evidence="10" type="ORF">EZI54_14105</name>
</gene>
<accession>A0ABY1ZKW1</accession>
<keyword evidence="11" id="KW-1185">Reference proteome</keyword>
<organism evidence="10 11">
    <name type="scientific">Marinobacter halodurans</name>
    <dbReference type="NCBI Taxonomy" id="2528979"/>
    <lineage>
        <taxon>Bacteria</taxon>
        <taxon>Pseudomonadati</taxon>
        <taxon>Pseudomonadota</taxon>
        <taxon>Gammaproteobacteria</taxon>
        <taxon>Pseudomonadales</taxon>
        <taxon>Marinobacteraceae</taxon>
        <taxon>Marinobacter</taxon>
    </lineage>
</organism>
<dbReference type="CDD" id="cd16922">
    <property type="entry name" value="HATPase_EvgS-ArcB-TorS-like"/>
    <property type="match status" value="1"/>
</dbReference>
<feature type="domain" description="Histidine kinase" evidence="8">
    <location>
        <begin position="254"/>
        <end position="477"/>
    </location>
</feature>
<dbReference type="InterPro" id="IPR005467">
    <property type="entry name" value="His_kinase_dom"/>
</dbReference>
<dbReference type="PANTHER" id="PTHR43047:SF64">
    <property type="entry name" value="HISTIDINE KINASE CONTAINING CHEY-HOMOLOGOUS RECEIVER DOMAIN AND PAS DOMAIN-RELATED"/>
    <property type="match status" value="1"/>
</dbReference>
<dbReference type="Gene3D" id="3.40.50.2300">
    <property type="match status" value="1"/>
</dbReference>
<dbReference type="SMART" id="SM00387">
    <property type="entry name" value="HATPase_c"/>
    <property type="match status" value="1"/>
</dbReference>
<dbReference type="Pfam" id="PF02518">
    <property type="entry name" value="HATPase_c"/>
    <property type="match status" value="1"/>
</dbReference>
<dbReference type="InterPro" id="IPR003661">
    <property type="entry name" value="HisK_dim/P_dom"/>
</dbReference>
<sequence>MWRKGCWEVCPYRHRYGPTSIRKRLNRPGLRSSHSICEWRGSMNNTLYRHRMAPVIGISAVFLAVMLTFLWSVGRYWSGVLQPRLAQAAQTHAEVLANAQATPLADILERTKGAVQRRALDTKLQELLLIVDPAVKEPLFKDVDLTFDYDLLERPSGSLDISTGERDCKTCYKVEVPLIDDRSNVFGIATFWVTDAYYRHLASNMKHRLYTEMSVALVVFIGVWVIVLVLYFRLQRAKELVEVSDRAKTRFLANVSHELRTPLNAILGYTQLFKRNQELMRGYGQGISTIDRSAEHLLLMINDILDFSRVESDKVQLIEREVSLEEFLGTLVEMTLIRARLKDIGFHHEFQENLPQVVNCDDKRLRQVLLNLLNNAVKFTRKGGVTFRVFRLTQQAELGSSRVRFEIADTGPGIPGNKLGEIFLPFHQLESSEASAEGSGLGLAISSNLLGLMGAKLRVESRVGEGSRFWFDLTLPVVIEASEQELPAKGNVIGYDGPELHILSVDDNALNRDVIHQRLAGFGFRVSDADGGARALEVLASDTVDLVLLDLLMPEQDGYEVLAAIRQRYSDAELPVIAMTASAQPEAVERGHASGFRDILFKPIAEEALLTALAETLPVIWRYEGEQAAADLASSGPVTTSLVLPEREIMQSLKDCARQHDVLGLRKQLEAIKPEPGMTVFVDKVQSMVRAYQFGPLVEWLESFERD</sequence>
<proteinExistence type="predicted"/>
<dbReference type="Pfam" id="PF00072">
    <property type="entry name" value="Response_reg"/>
    <property type="match status" value="1"/>
</dbReference>
<feature type="modified residue" description="4-aspartylphosphate" evidence="6">
    <location>
        <position position="550"/>
    </location>
</feature>
<dbReference type="InterPro" id="IPR011006">
    <property type="entry name" value="CheY-like_superfamily"/>
</dbReference>
<dbReference type="PANTHER" id="PTHR43047">
    <property type="entry name" value="TWO-COMPONENT HISTIDINE PROTEIN KINASE"/>
    <property type="match status" value="1"/>
</dbReference>
<evidence type="ECO:0000256" key="7">
    <source>
        <dbReference type="SAM" id="Phobius"/>
    </source>
</evidence>